<dbReference type="AlphaFoldDB" id="A0AAN8WRW4"/>
<proteinExistence type="predicted"/>
<organism evidence="1 2">
    <name type="scientific">Halocaridina rubra</name>
    <name type="common">Hawaiian red shrimp</name>
    <dbReference type="NCBI Taxonomy" id="373956"/>
    <lineage>
        <taxon>Eukaryota</taxon>
        <taxon>Metazoa</taxon>
        <taxon>Ecdysozoa</taxon>
        <taxon>Arthropoda</taxon>
        <taxon>Crustacea</taxon>
        <taxon>Multicrustacea</taxon>
        <taxon>Malacostraca</taxon>
        <taxon>Eumalacostraca</taxon>
        <taxon>Eucarida</taxon>
        <taxon>Decapoda</taxon>
        <taxon>Pleocyemata</taxon>
        <taxon>Caridea</taxon>
        <taxon>Atyoidea</taxon>
        <taxon>Atyidae</taxon>
        <taxon>Halocaridina</taxon>
    </lineage>
</organism>
<gene>
    <name evidence="1" type="ORF">SK128_007985</name>
</gene>
<accession>A0AAN8WRW4</accession>
<comment type="caution">
    <text evidence="1">The sequence shown here is derived from an EMBL/GenBank/DDBJ whole genome shotgun (WGS) entry which is preliminary data.</text>
</comment>
<protein>
    <submittedName>
        <fullName evidence="1">Uncharacterized protein</fullName>
    </submittedName>
</protein>
<evidence type="ECO:0000313" key="1">
    <source>
        <dbReference type="EMBL" id="KAK7069146.1"/>
    </source>
</evidence>
<name>A0AAN8WRW4_HALRR</name>
<sequence>MAAVRAFVSSAVVFPEETCPAVIIVQDGKIREIHRHSTNVSAYNRESVPFVCIVECQTGLSTYLPLPALMINAMFSLVYLA</sequence>
<reference evidence="1 2" key="1">
    <citation type="submission" date="2023-11" db="EMBL/GenBank/DDBJ databases">
        <title>Halocaridina rubra genome assembly.</title>
        <authorList>
            <person name="Smith C."/>
        </authorList>
    </citation>
    <scope>NUCLEOTIDE SEQUENCE [LARGE SCALE GENOMIC DNA]</scope>
    <source>
        <strain evidence="1">EP-1</strain>
        <tissue evidence="1">Whole</tissue>
    </source>
</reference>
<dbReference type="EMBL" id="JAXCGZ010017013">
    <property type="protein sequence ID" value="KAK7069146.1"/>
    <property type="molecule type" value="Genomic_DNA"/>
</dbReference>
<evidence type="ECO:0000313" key="2">
    <source>
        <dbReference type="Proteomes" id="UP001381693"/>
    </source>
</evidence>
<dbReference type="Proteomes" id="UP001381693">
    <property type="component" value="Unassembled WGS sequence"/>
</dbReference>
<keyword evidence="2" id="KW-1185">Reference proteome</keyword>